<reference evidence="1 2" key="1">
    <citation type="journal article" date="2018" name="Arch. Microbiol.">
        <title>New insights into the metabolic potential of the phototrophic purple bacterium Rhodopila globiformis DSM 161(T) from its draft genome sequence and evidence for a vanadium-dependent nitrogenase.</title>
        <authorList>
            <person name="Imhoff J.F."/>
            <person name="Rahn T."/>
            <person name="Kunzel S."/>
            <person name="Neulinger S.C."/>
        </authorList>
    </citation>
    <scope>NUCLEOTIDE SEQUENCE [LARGE SCALE GENOMIC DNA]</scope>
    <source>
        <strain evidence="1 2">DSM 16996</strain>
    </source>
</reference>
<sequence length="109" mass="11025">MKKRKLGARGNSLAPAELANNFTRGLVATGVLTAIQNRAAGAPPNRAVARLALQGGFALAAGVATADSLRRQDYLSAALAIAGGFAGVLAAETLLAAETHQTEQEAEIG</sequence>
<evidence type="ECO:0000313" key="2">
    <source>
        <dbReference type="Proteomes" id="UP000239089"/>
    </source>
</evidence>
<dbReference type="EMBL" id="NHSJ01000129">
    <property type="protein sequence ID" value="PPQ26974.1"/>
    <property type="molecule type" value="Genomic_DNA"/>
</dbReference>
<protein>
    <submittedName>
        <fullName evidence="1">Uncharacterized protein</fullName>
    </submittedName>
</protein>
<comment type="caution">
    <text evidence="1">The sequence shown here is derived from an EMBL/GenBank/DDBJ whole genome shotgun (WGS) entry which is preliminary data.</text>
</comment>
<gene>
    <name evidence="1" type="ORF">CCR94_21370</name>
</gene>
<organism evidence="1 2">
    <name type="scientific">Rhodoblastus sphagnicola</name>
    <dbReference type="NCBI Taxonomy" id="333368"/>
    <lineage>
        <taxon>Bacteria</taxon>
        <taxon>Pseudomonadati</taxon>
        <taxon>Pseudomonadota</taxon>
        <taxon>Alphaproteobacteria</taxon>
        <taxon>Hyphomicrobiales</taxon>
        <taxon>Rhodoblastaceae</taxon>
        <taxon>Rhodoblastus</taxon>
    </lineage>
</organism>
<dbReference type="RefSeq" id="WP_104510129.1">
    <property type="nucleotide sequence ID" value="NZ_JACIGC010000012.1"/>
</dbReference>
<dbReference type="AlphaFoldDB" id="A0A2S6MX79"/>
<proteinExistence type="predicted"/>
<dbReference type="Proteomes" id="UP000239089">
    <property type="component" value="Unassembled WGS sequence"/>
</dbReference>
<name>A0A2S6MX79_9HYPH</name>
<keyword evidence="2" id="KW-1185">Reference proteome</keyword>
<evidence type="ECO:0000313" key="1">
    <source>
        <dbReference type="EMBL" id="PPQ26974.1"/>
    </source>
</evidence>
<dbReference type="OrthoDB" id="8141552at2"/>
<accession>A0A2S6MX79</accession>